<feature type="chain" id="PRO_5001586186" evidence="6">
    <location>
        <begin position="28"/>
        <end position="276"/>
    </location>
</feature>
<dbReference type="PIRSF" id="PIRSF002859">
    <property type="entry name" value="Lipo_traT"/>
    <property type="match status" value="1"/>
</dbReference>
<comment type="caution">
    <text evidence="8">The sequence shown here is derived from an EMBL/GenBank/DDBJ whole genome shotgun (WGS) entry which is preliminary data.</text>
</comment>
<evidence type="ECO:0000256" key="5">
    <source>
        <dbReference type="ARBA" id="ARBA00023288"/>
    </source>
</evidence>
<sequence>MKSFFFPRMIGASAFLLALTACSGLDAVSNHGQLDVHTHMSETVFLDPVPQNQKTVYLGIRNTSDYPELDIRSALASALQQRGYTIMPDAMGAHYLLQANVLQAGKLTKEQSSALLSSNYGQPLQSLAIGAASGGLVGGLTGNAGAGVGVGLGLAAASALVNYAYQDVTYAITVDIQLSERPANGGKVRQHTHTHHGSGSSRLSGGVTDSTAQTYGASSSGDSNANVRVQDIDEISDFKKYTLRDVAYADKVNLKLEEAMPVLTQRLAVSFANLFE</sequence>
<comment type="subcellular location">
    <subcellularLocation>
        <location evidence="1">Cell outer membrane</location>
        <topology evidence="1">Lipid-anchor</topology>
    </subcellularLocation>
</comment>
<feature type="compositionally biased region" description="Polar residues" evidence="7">
    <location>
        <begin position="207"/>
        <end position="224"/>
    </location>
</feature>
<feature type="region of interest" description="Disordered" evidence="7">
    <location>
        <begin position="183"/>
        <end position="224"/>
    </location>
</feature>
<evidence type="ECO:0000256" key="3">
    <source>
        <dbReference type="ARBA" id="ARBA00023136"/>
    </source>
</evidence>
<keyword evidence="3 6" id="KW-0472">Membrane</keyword>
<dbReference type="eggNOG" id="ENOG502ZAYY">
    <property type="taxonomic scope" value="Bacteria"/>
</dbReference>
<proteinExistence type="predicted"/>
<dbReference type="InterPro" id="IPR008874">
    <property type="entry name" value="TraT_complement-R"/>
</dbReference>
<evidence type="ECO:0000256" key="7">
    <source>
        <dbReference type="SAM" id="MobiDB-lite"/>
    </source>
</evidence>
<organism evidence="8 9">
    <name type="scientific">Asaia bogorensis</name>
    <dbReference type="NCBI Taxonomy" id="91915"/>
    <lineage>
        <taxon>Bacteria</taxon>
        <taxon>Pseudomonadati</taxon>
        <taxon>Pseudomonadota</taxon>
        <taxon>Alphaproteobacteria</taxon>
        <taxon>Acetobacterales</taxon>
        <taxon>Acetobacteraceae</taxon>
        <taxon>Asaia</taxon>
    </lineage>
</organism>
<accession>A0A060QIQ4</accession>
<evidence type="ECO:0000313" key="9">
    <source>
        <dbReference type="Proteomes" id="UP000027583"/>
    </source>
</evidence>
<protein>
    <submittedName>
        <fullName evidence="8">TraT complement resistance protein</fullName>
    </submittedName>
</protein>
<name>A0A060QIQ4_9PROT</name>
<evidence type="ECO:0000256" key="1">
    <source>
        <dbReference type="ARBA" id="ARBA00004459"/>
    </source>
</evidence>
<feature type="signal peptide" evidence="6">
    <location>
        <begin position="1"/>
        <end position="27"/>
    </location>
</feature>
<evidence type="ECO:0000256" key="6">
    <source>
        <dbReference type="PIRNR" id="PIRNR002859"/>
    </source>
</evidence>
<dbReference type="GO" id="GO:0009279">
    <property type="term" value="C:cell outer membrane"/>
    <property type="evidence" value="ECO:0007669"/>
    <property type="project" value="UniProtKB-SubCell"/>
</dbReference>
<dbReference type="AlphaFoldDB" id="A0A060QIQ4"/>
<keyword evidence="5" id="KW-0449">Lipoprotein</keyword>
<keyword evidence="4" id="KW-0564">Palmitate</keyword>
<dbReference type="PROSITE" id="PS51257">
    <property type="entry name" value="PROKAR_LIPOPROTEIN"/>
    <property type="match status" value="1"/>
</dbReference>
<gene>
    <name evidence="8" type="ORF">ASAP_3009</name>
</gene>
<keyword evidence="6" id="KW-0998">Cell outer membrane</keyword>
<reference evidence="8 9" key="2">
    <citation type="journal article" date="2014" name="PLoS ONE">
        <title>Evolution of mitochondria reconstructed from the energy metabolism of living bacteria.</title>
        <authorList>
            <person name="Degli Esposti M."/>
            <person name="Chouaia B."/>
            <person name="Comandatore F."/>
            <person name="Crotti E."/>
            <person name="Sassera D."/>
            <person name="Lievens P.M."/>
            <person name="Daffonchio D."/>
            <person name="Bandi C."/>
        </authorList>
    </citation>
    <scope>NUCLEOTIDE SEQUENCE [LARGE SCALE GENOMIC DNA]</scope>
    <source>
        <strain evidence="8 9">SF2.1</strain>
    </source>
</reference>
<evidence type="ECO:0000256" key="2">
    <source>
        <dbReference type="ARBA" id="ARBA00022729"/>
    </source>
</evidence>
<evidence type="ECO:0000313" key="8">
    <source>
        <dbReference type="EMBL" id="CDG41054.1"/>
    </source>
</evidence>
<dbReference type="Pfam" id="PF05818">
    <property type="entry name" value="TraT"/>
    <property type="match status" value="1"/>
</dbReference>
<dbReference type="Proteomes" id="UP000027583">
    <property type="component" value="Unassembled WGS sequence"/>
</dbReference>
<feature type="compositionally biased region" description="Low complexity" evidence="7">
    <location>
        <begin position="197"/>
        <end position="206"/>
    </location>
</feature>
<evidence type="ECO:0000256" key="4">
    <source>
        <dbReference type="ARBA" id="ARBA00023139"/>
    </source>
</evidence>
<dbReference type="EMBL" id="CBLX010000025">
    <property type="protein sequence ID" value="CDG41054.1"/>
    <property type="molecule type" value="Genomic_DNA"/>
</dbReference>
<reference evidence="8 9" key="1">
    <citation type="journal article" date="2014" name="Genome Biol. Evol.">
        <title>Acetic acid bacteria genomes reveal functional traits for adaptation to life in insect guts.</title>
        <authorList>
            <person name="Chouaia B."/>
            <person name="Gaiarsa S."/>
            <person name="Crotti E."/>
            <person name="Comandatore F."/>
            <person name="Degli Esposti M."/>
            <person name="Ricci I."/>
            <person name="Alma A."/>
            <person name="Favia G."/>
            <person name="Bandi C."/>
            <person name="Daffonchio D."/>
        </authorList>
    </citation>
    <scope>NUCLEOTIDE SEQUENCE [LARGE SCALE GENOMIC DNA]</scope>
    <source>
        <strain evidence="8 9">SF2.1</strain>
    </source>
</reference>
<keyword evidence="2 6" id="KW-0732">Signal</keyword>
<dbReference type="RefSeq" id="WP_035444515.1">
    <property type="nucleotide sequence ID" value="NZ_CBLX010000025.1"/>
</dbReference>